<dbReference type="AlphaFoldDB" id="A0A8H5ZRC8"/>
<keyword evidence="4" id="KW-0238">DNA-binding</keyword>
<keyword evidence="5" id="KW-0804">Transcription</keyword>
<dbReference type="PROSITE" id="PS50048">
    <property type="entry name" value="ZN2_CY6_FUNGAL_2"/>
    <property type="match status" value="1"/>
</dbReference>
<dbReference type="SUPFAM" id="SSF57701">
    <property type="entry name" value="Zn2/Cys6 DNA-binding domain"/>
    <property type="match status" value="1"/>
</dbReference>
<name>A0A8H5ZRC8_COCSA</name>
<dbReference type="Proteomes" id="UP000624244">
    <property type="component" value="Unassembled WGS sequence"/>
</dbReference>
<feature type="domain" description="Zn(2)-C6 fungal-type" evidence="9">
    <location>
        <begin position="41"/>
        <end position="71"/>
    </location>
</feature>
<dbReference type="SMART" id="SM00066">
    <property type="entry name" value="GAL4"/>
    <property type="match status" value="1"/>
</dbReference>
<comment type="subcellular location">
    <subcellularLocation>
        <location evidence="1">Nucleus</location>
    </subcellularLocation>
</comment>
<sequence length="679" mass="76923">MFHNSCWASQGKQSNRMEPEIMETSEDQLIEPQKRKRITKACDVCYNKKIKCDGATPQCEWCAHRGLQCSYERKIVRKRRPNRQHRSQLLDRVDRLERLLAKTLEEKTGASLPREPSSGPSESATDTSLTREDDFNNEAHDVSTPSSIEQPALGSLHFAGWRLGSFNSSNGIPLFSGLGEQWIRSRTGQDASLERITALRQSWHNIARSNWGSSVNVVNVHLPINMPDRQVVEKCLALYRESFLCCVFPLVDPVRLETTISAAYSSTLGDPSDDVYNAQACIFAFLAFVSFFNVCQSVKITSNAEKYSWTAHRILTTYTLHMTVETLQTSCMLMMYHLFSGDIANALIQDSVATRIIYMLGAHTTTYPLCDDVNIVSVNPSYRERYLLRNIFWLIYIMDKELSLRTGQPPCLQDEHCDTSFPPTYARRIFSQMMGFGTETDFATVDPFPGSPWLSIIKSKAYNALYSARALKKTDAEILRDIRELDDDLECWRLSIPLSYRPTVAFARATLPEDVLAMPSTMLHLDYNHCVATIHQATSRCQAWTSGNQDEMEGVGSSLELSIEASRSSLVYLQMASHLLDENSFWMVLYYPMSALLTLFYGILHRPLASQSHKDLELLKSIPPMIRRIPISRWMEKAARQIQAVDDLVEELTTLGQCAIDKATRENGSETTQSILLGD</sequence>
<keyword evidence="3" id="KW-0805">Transcription regulation</keyword>
<dbReference type="GO" id="GO:0003677">
    <property type="term" value="F:DNA binding"/>
    <property type="evidence" value="ECO:0007669"/>
    <property type="project" value="UniProtKB-KW"/>
</dbReference>
<dbReference type="PANTHER" id="PTHR46910">
    <property type="entry name" value="TRANSCRIPTION FACTOR PDR1"/>
    <property type="match status" value="1"/>
</dbReference>
<evidence type="ECO:0000313" key="11">
    <source>
        <dbReference type="Proteomes" id="UP000624244"/>
    </source>
</evidence>
<evidence type="ECO:0000256" key="8">
    <source>
        <dbReference type="SAM" id="Phobius"/>
    </source>
</evidence>
<accession>A0A8H5ZRC8</accession>
<dbReference type="InterPro" id="IPR001138">
    <property type="entry name" value="Zn2Cys6_DnaBD"/>
</dbReference>
<dbReference type="Gene3D" id="4.10.240.10">
    <property type="entry name" value="Zn(2)-C6 fungal-type DNA-binding domain"/>
    <property type="match status" value="1"/>
</dbReference>
<dbReference type="GO" id="GO:0006351">
    <property type="term" value="P:DNA-templated transcription"/>
    <property type="evidence" value="ECO:0007669"/>
    <property type="project" value="InterPro"/>
</dbReference>
<dbReference type="PANTHER" id="PTHR46910:SF37">
    <property type="entry name" value="ZN(II)2CYS6 TRANSCRIPTION FACTOR (EUROFUNG)"/>
    <property type="match status" value="1"/>
</dbReference>
<evidence type="ECO:0000256" key="6">
    <source>
        <dbReference type="ARBA" id="ARBA00023242"/>
    </source>
</evidence>
<keyword evidence="8" id="KW-0812">Transmembrane</keyword>
<dbReference type="GO" id="GO:0005634">
    <property type="term" value="C:nucleus"/>
    <property type="evidence" value="ECO:0007669"/>
    <property type="project" value="UniProtKB-SubCell"/>
</dbReference>
<proteinExistence type="predicted"/>
<keyword evidence="6" id="KW-0539">Nucleus</keyword>
<evidence type="ECO:0000256" key="3">
    <source>
        <dbReference type="ARBA" id="ARBA00023015"/>
    </source>
</evidence>
<dbReference type="CDD" id="cd12148">
    <property type="entry name" value="fungal_TF_MHR"/>
    <property type="match status" value="1"/>
</dbReference>
<keyword evidence="8" id="KW-0472">Membrane</keyword>
<comment type="caution">
    <text evidence="10">The sequence shown here is derived from an EMBL/GenBank/DDBJ whole genome shotgun (WGS) entry which is preliminary data.</text>
</comment>
<dbReference type="SMART" id="SM00906">
    <property type="entry name" value="Fungal_trans"/>
    <property type="match status" value="1"/>
</dbReference>
<dbReference type="GO" id="GO:0000981">
    <property type="term" value="F:DNA-binding transcription factor activity, RNA polymerase II-specific"/>
    <property type="evidence" value="ECO:0007669"/>
    <property type="project" value="InterPro"/>
</dbReference>
<protein>
    <recommendedName>
        <fullName evidence="9">Zn(2)-C6 fungal-type domain-containing protein</fullName>
    </recommendedName>
</protein>
<organism evidence="10 11">
    <name type="scientific">Cochliobolus sativus</name>
    <name type="common">Common root rot and spot blotch fungus</name>
    <name type="synonym">Bipolaris sorokiniana</name>
    <dbReference type="NCBI Taxonomy" id="45130"/>
    <lineage>
        <taxon>Eukaryota</taxon>
        <taxon>Fungi</taxon>
        <taxon>Dikarya</taxon>
        <taxon>Ascomycota</taxon>
        <taxon>Pezizomycotina</taxon>
        <taxon>Dothideomycetes</taxon>
        <taxon>Pleosporomycetidae</taxon>
        <taxon>Pleosporales</taxon>
        <taxon>Pleosporineae</taxon>
        <taxon>Pleosporaceae</taxon>
        <taxon>Bipolaris</taxon>
    </lineage>
</organism>
<dbReference type="EMBL" id="WNKQ01000001">
    <property type="protein sequence ID" value="KAF5854242.1"/>
    <property type="molecule type" value="Genomic_DNA"/>
</dbReference>
<feature type="region of interest" description="Disordered" evidence="7">
    <location>
        <begin position="104"/>
        <end position="129"/>
    </location>
</feature>
<evidence type="ECO:0000259" key="9">
    <source>
        <dbReference type="PROSITE" id="PS50048"/>
    </source>
</evidence>
<dbReference type="GO" id="GO:0008270">
    <property type="term" value="F:zinc ion binding"/>
    <property type="evidence" value="ECO:0007669"/>
    <property type="project" value="InterPro"/>
</dbReference>
<evidence type="ECO:0000256" key="7">
    <source>
        <dbReference type="SAM" id="MobiDB-lite"/>
    </source>
</evidence>
<dbReference type="InterPro" id="IPR036864">
    <property type="entry name" value="Zn2-C6_fun-type_DNA-bd_sf"/>
</dbReference>
<evidence type="ECO:0000256" key="4">
    <source>
        <dbReference type="ARBA" id="ARBA00023125"/>
    </source>
</evidence>
<reference evidence="10" key="1">
    <citation type="submission" date="2019-11" db="EMBL/GenBank/DDBJ databases">
        <title>Bipolaris sorokiniana Genome sequencing.</title>
        <authorList>
            <person name="Wang H."/>
        </authorList>
    </citation>
    <scope>NUCLEOTIDE SEQUENCE</scope>
</reference>
<dbReference type="Pfam" id="PF00172">
    <property type="entry name" value="Zn_clus"/>
    <property type="match status" value="1"/>
</dbReference>
<dbReference type="CDD" id="cd00067">
    <property type="entry name" value="GAL4"/>
    <property type="match status" value="1"/>
</dbReference>
<dbReference type="Pfam" id="PF04082">
    <property type="entry name" value="Fungal_trans"/>
    <property type="match status" value="1"/>
</dbReference>
<evidence type="ECO:0000256" key="5">
    <source>
        <dbReference type="ARBA" id="ARBA00023163"/>
    </source>
</evidence>
<evidence type="ECO:0000256" key="1">
    <source>
        <dbReference type="ARBA" id="ARBA00004123"/>
    </source>
</evidence>
<keyword evidence="8" id="KW-1133">Transmembrane helix</keyword>
<gene>
    <name evidence="10" type="ORF">GGP41_007021</name>
</gene>
<evidence type="ECO:0000313" key="10">
    <source>
        <dbReference type="EMBL" id="KAF5854242.1"/>
    </source>
</evidence>
<feature type="transmembrane region" description="Helical" evidence="8">
    <location>
        <begin position="585"/>
        <end position="604"/>
    </location>
</feature>
<feature type="compositionally biased region" description="Polar residues" evidence="7">
    <location>
        <begin position="118"/>
        <end position="128"/>
    </location>
</feature>
<keyword evidence="2" id="KW-0479">Metal-binding</keyword>
<dbReference type="InterPro" id="IPR007219">
    <property type="entry name" value="XnlR_reg_dom"/>
</dbReference>
<dbReference type="InterPro" id="IPR050987">
    <property type="entry name" value="AtrR-like"/>
</dbReference>
<evidence type="ECO:0000256" key="2">
    <source>
        <dbReference type="ARBA" id="ARBA00022723"/>
    </source>
</evidence>